<dbReference type="EMBL" id="LT629690">
    <property type="protein sequence ID" value="SDF18224.1"/>
    <property type="molecule type" value="Genomic_DNA"/>
</dbReference>
<dbReference type="GO" id="GO:0008483">
    <property type="term" value="F:transaminase activity"/>
    <property type="evidence" value="ECO:0007669"/>
    <property type="project" value="UniProtKB-KW"/>
</dbReference>
<feature type="domain" description="Aminotransferase class I/classII large" evidence="1">
    <location>
        <begin position="85"/>
        <end position="387"/>
    </location>
</feature>
<dbReference type="PANTHER" id="PTHR45744">
    <property type="entry name" value="TYROSINE AMINOTRANSFERASE"/>
    <property type="match status" value="1"/>
</dbReference>
<dbReference type="InterPro" id="IPR015422">
    <property type="entry name" value="PyrdxlP-dep_Trfase_small"/>
</dbReference>
<sequence length="392" mass="42731">MIVDASPFDSMSAMHFASRTEFGYELSPFGDALQRAKQHSEFIDLTVSNPTRCRFDYSAIPLNTLASEASLHYDANALGMLSARIAVAGLYSGIDAERILLTASTSEAYGFLFKLLCEPGDAILVPSPSYPLFDLLARLHDVELIKYPLVYHDGWQIDPASLEAAVTERTRAIIAIHPNNPTGHYCSGMDRAVLDDVAQRYGLPLIVDEVFLDYSVEDSAPSFAKADAPVLTFVMGGLSKLLALPQMKLAWTVVCGSDQEVTNALQRLEIITDTFLSVATPVQAALPAWLSVRAQIQQQILERVTANLIALDNLIRGTVVSRLRVEGGWCVVLRVPAVMDDVALAISLLDQAHVAVHPGSFYGFPSKGWLVVSLLGNPAQFAEGLQRMLQLL</sequence>
<evidence type="ECO:0000313" key="3">
    <source>
        <dbReference type="Proteomes" id="UP000182427"/>
    </source>
</evidence>
<keyword evidence="2" id="KW-0808">Transferase</keyword>
<proteinExistence type="predicted"/>
<accession>A0A1G7J093</accession>
<dbReference type="InterPro" id="IPR004839">
    <property type="entry name" value="Aminotransferase_I/II_large"/>
</dbReference>
<dbReference type="Gene3D" id="3.90.1150.10">
    <property type="entry name" value="Aspartate Aminotransferase, domain 1"/>
    <property type="match status" value="1"/>
</dbReference>
<name>A0A1G7J093_9BACT</name>
<dbReference type="GO" id="GO:0030170">
    <property type="term" value="F:pyridoxal phosphate binding"/>
    <property type="evidence" value="ECO:0007669"/>
    <property type="project" value="InterPro"/>
</dbReference>
<evidence type="ECO:0000259" key="1">
    <source>
        <dbReference type="Pfam" id="PF00155"/>
    </source>
</evidence>
<dbReference type="SUPFAM" id="SSF53383">
    <property type="entry name" value="PLP-dependent transferases"/>
    <property type="match status" value="1"/>
</dbReference>
<dbReference type="AlphaFoldDB" id="A0A1G7J093"/>
<reference evidence="2 3" key="1">
    <citation type="submission" date="2016-10" db="EMBL/GenBank/DDBJ databases">
        <authorList>
            <person name="de Groot N.N."/>
        </authorList>
    </citation>
    <scope>NUCLEOTIDE SEQUENCE [LARGE SCALE GENOMIC DNA]</scope>
    <source>
        <strain evidence="2 3">GAS232</strain>
    </source>
</reference>
<dbReference type="InterPro" id="IPR015424">
    <property type="entry name" value="PyrdxlP-dep_Trfase"/>
</dbReference>
<keyword evidence="3" id="KW-1185">Reference proteome</keyword>
<dbReference type="Pfam" id="PF00155">
    <property type="entry name" value="Aminotran_1_2"/>
    <property type="match status" value="1"/>
</dbReference>
<dbReference type="Gene3D" id="3.40.640.10">
    <property type="entry name" value="Type I PLP-dependent aspartate aminotransferase-like (Major domain)"/>
    <property type="match status" value="1"/>
</dbReference>
<dbReference type="Proteomes" id="UP000182427">
    <property type="component" value="Chromosome I"/>
</dbReference>
<evidence type="ECO:0000313" key="2">
    <source>
        <dbReference type="EMBL" id="SDF18224.1"/>
    </source>
</evidence>
<organism evidence="2 3">
    <name type="scientific">Terriglobus roseus</name>
    <dbReference type="NCBI Taxonomy" id="392734"/>
    <lineage>
        <taxon>Bacteria</taxon>
        <taxon>Pseudomonadati</taxon>
        <taxon>Acidobacteriota</taxon>
        <taxon>Terriglobia</taxon>
        <taxon>Terriglobales</taxon>
        <taxon>Acidobacteriaceae</taxon>
        <taxon>Terriglobus</taxon>
    </lineage>
</organism>
<gene>
    <name evidence="2" type="ORF">SAMN05444167_1640</name>
</gene>
<dbReference type="PANTHER" id="PTHR45744:SF2">
    <property type="entry name" value="TYROSINE AMINOTRANSFERASE"/>
    <property type="match status" value="1"/>
</dbReference>
<protein>
    <submittedName>
        <fullName evidence="2">Aspartate/methionine/tyrosine aminotransferase</fullName>
    </submittedName>
</protein>
<keyword evidence="2" id="KW-0032">Aminotransferase</keyword>
<dbReference type="InterPro" id="IPR015421">
    <property type="entry name" value="PyrdxlP-dep_Trfase_major"/>
</dbReference>
<dbReference type="CDD" id="cd00609">
    <property type="entry name" value="AAT_like"/>
    <property type="match status" value="1"/>
</dbReference>